<dbReference type="Pfam" id="PF08264">
    <property type="entry name" value="Anticodon_1"/>
    <property type="match status" value="1"/>
</dbReference>
<dbReference type="InterPro" id="IPR014729">
    <property type="entry name" value="Rossmann-like_a/b/a_fold"/>
</dbReference>
<dbReference type="InterPro" id="IPR033705">
    <property type="entry name" value="Anticodon_Ia_Val"/>
</dbReference>
<organism evidence="11 12">
    <name type="scientific">Candidatus Colwellbacteria bacterium RIFCSPLOWO2_02_FULL_45_11</name>
    <dbReference type="NCBI Taxonomy" id="1797692"/>
    <lineage>
        <taxon>Bacteria</taxon>
        <taxon>Candidatus Colwelliibacteriota</taxon>
    </lineage>
</organism>
<dbReference type="GO" id="GO:0002161">
    <property type="term" value="F:aminoacyl-tRNA deacylase activity"/>
    <property type="evidence" value="ECO:0007669"/>
    <property type="project" value="InterPro"/>
</dbReference>
<dbReference type="GO" id="GO:0004832">
    <property type="term" value="F:valine-tRNA ligase activity"/>
    <property type="evidence" value="ECO:0007669"/>
    <property type="project" value="UniProtKB-UniRule"/>
</dbReference>
<dbReference type="InterPro" id="IPR002300">
    <property type="entry name" value="aa-tRNA-synth_Ia"/>
</dbReference>
<dbReference type="SUPFAM" id="SSF52374">
    <property type="entry name" value="Nucleotidylyl transferase"/>
    <property type="match status" value="1"/>
</dbReference>
<keyword evidence="3" id="KW-0547">Nucleotide-binding</keyword>
<reference evidence="11 12" key="1">
    <citation type="journal article" date="2016" name="Nat. Commun.">
        <title>Thousands of microbial genomes shed light on interconnected biogeochemical processes in an aquifer system.</title>
        <authorList>
            <person name="Anantharaman K."/>
            <person name="Brown C.T."/>
            <person name="Hug L.A."/>
            <person name="Sharon I."/>
            <person name="Castelle C.J."/>
            <person name="Probst A.J."/>
            <person name="Thomas B.C."/>
            <person name="Singh A."/>
            <person name="Wilkins M.J."/>
            <person name="Karaoz U."/>
            <person name="Brodie E.L."/>
            <person name="Williams K.H."/>
            <person name="Hubbard S.S."/>
            <person name="Banfield J.F."/>
        </authorList>
    </citation>
    <scope>NUCLEOTIDE SEQUENCE [LARGE SCALE GENOMIC DNA]</scope>
</reference>
<feature type="domain" description="Aminoacyl-tRNA synthetase class Ia" evidence="9">
    <location>
        <begin position="461"/>
        <end position="582"/>
    </location>
</feature>
<dbReference type="NCBIfam" id="NF004349">
    <property type="entry name" value="PRK05729.1"/>
    <property type="match status" value="1"/>
</dbReference>
<keyword evidence="6" id="KW-0030">Aminoacyl-tRNA synthetase</keyword>
<accession>A0A1G1ZAD8</accession>
<keyword evidence="4" id="KW-0067">ATP-binding</keyword>
<evidence type="ECO:0000256" key="7">
    <source>
        <dbReference type="ARBA" id="ARBA00047552"/>
    </source>
</evidence>
<dbReference type="GO" id="GO:0005829">
    <property type="term" value="C:cytosol"/>
    <property type="evidence" value="ECO:0007669"/>
    <property type="project" value="TreeGrafter"/>
</dbReference>
<dbReference type="EC" id="6.1.1.9" evidence="1 8"/>
<dbReference type="STRING" id="1797692.A3I33_00865"/>
<evidence type="ECO:0000313" key="11">
    <source>
        <dbReference type="EMBL" id="OGY61608.1"/>
    </source>
</evidence>
<evidence type="ECO:0000259" key="10">
    <source>
        <dbReference type="Pfam" id="PF08264"/>
    </source>
</evidence>
<dbReference type="AlphaFoldDB" id="A0A1G1ZAD8"/>
<dbReference type="SUPFAM" id="SSF50677">
    <property type="entry name" value="ValRS/IleRS/LeuRS editing domain"/>
    <property type="match status" value="1"/>
</dbReference>
<keyword evidence="5" id="KW-0648">Protein biosynthesis</keyword>
<dbReference type="NCBIfam" id="TIGR00422">
    <property type="entry name" value="valS"/>
    <property type="match status" value="1"/>
</dbReference>
<sequence>MGSEMNSRFDFKTLEPKIYEKWEKSGFFNPDNLVKKGIIKKDAKPFSIMLPPPNVTGILHMGSALMLVIEDIMIRFQRMRGRKTLWLPGTDHAAIATEAKVAKHLWDKEHKSKHDLDRESFLKRIDQFVEENRNTMLVQMRAIGASLDWSRLAFTLDEARNLAVRTAFKRMYDDGLIYRGTRVVNWDPRGHTTVSDDEVEHEEREAILYTFRYSKDFPISIATTRPETKLGDTAVAVHPDDTRYKKYVGRTYEISFAGEPLTIKVVSDRKIDPKFGTGALGVTPAHSMIDAEIAEKNNIPIKQVIDEQAHMLVGGDGIKGEKVAVAREAVLGWIRKNNLLEKEEKISQNISVSQRTGAVIEPLPKLQWFIDVNKNFNVEHSTLKGIRANQKTTLKKIMQTAVRSKDIEILPHRFNKIYFHWIDNLRDWCISRQLWYGHQIPVWYRGDDVYCGVTPPKGPGWKQDPDVLDTWFSAALWTFSTLGWPKKTKDLETFHPTDVLETGYDIIFFWVARMILMSGYLLGEVPFRTVYLHGIVRDEQRRKISKSLGNNIDPLDMIELYGTDAVRMSLIAGTMPGGDSKISEDKIRGYRNFTTKIWNASRFVLMNYDEELKAKPSYTKSDKAHLAQLERLKKKITADLEDFKFHQAGETLYHYFWHTFADKIIEDSKKRLYGDNPAEKRAAQETLMTILKECLKMLHPFTPFVTEEVWQMVPKSKSEQKMIIVEKW</sequence>
<feature type="domain" description="Aminoacyl-tRNA synthetase class Ia" evidence="9">
    <location>
        <begin position="17"/>
        <end position="447"/>
    </location>
</feature>
<evidence type="ECO:0000259" key="9">
    <source>
        <dbReference type="Pfam" id="PF00133"/>
    </source>
</evidence>
<gene>
    <name evidence="11" type="ORF">A3I33_00865</name>
</gene>
<evidence type="ECO:0000256" key="5">
    <source>
        <dbReference type="ARBA" id="ARBA00022917"/>
    </source>
</evidence>
<evidence type="ECO:0000256" key="2">
    <source>
        <dbReference type="ARBA" id="ARBA00022598"/>
    </source>
</evidence>
<dbReference type="InterPro" id="IPR009008">
    <property type="entry name" value="Val/Leu/Ile-tRNA-synth_edit"/>
</dbReference>
<evidence type="ECO:0000313" key="12">
    <source>
        <dbReference type="Proteomes" id="UP000176544"/>
    </source>
</evidence>
<evidence type="ECO:0000256" key="6">
    <source>
        <dbReference type="ARBA" id="ARBA00023146"/>
    </source>
</evidence>
<dbReference type="InterPro" id="IPR009080">
    <property type="entry name" value="tRNAsynth_Ia_anticodon-bd"/>
</dbReference>
<evidence type="ECO:0000256" key="3">
    <source>
        <dbReference type="ARBA" id="ARBA00022741"/>
    </source>
</evidence>
<evidence type="ECO:0000256" key="8">
    <source>
        <dbReference type="NCBIfam" id="TIGR00422"/>
    </source>
</evidence>
<dbReference type="InterPro" id="IPR013155">
    <property type="entry name" value="M/V/L/I-tRNA-synth_anticd-bd"/>
</dbReference>
<dbReference type="InterPro" id="IPR002303">
    <property type="entry name" value="Valyl-tRNA_ligase"/>
</dbReference>
<dbReference type="PRINTS" id="PR00986">
    <property type="entry name" value="TRNASYNTHVAL"/>
</dbReference>
<dbReference type="SUPFAM" id="SSF47323">
    <property type="entry name" value="Anticodon-binding domain of a subclass of class I aminoacyl-tRNA synthetases"/>
    <property type="match status" value="1"/>
</dbReference>
<name>A0A1G1ZAD8_9BACT</name>
<dbReference type="EMBL" id="MHJA01000005">
    <property type="protein sequence ID" value="OGY61608.1"/>
    <property type="molecule type" value="Genomic_DNA"/>
</dbReference>
<dbReference type="Gene3D" id="3.40.50.620">
    <property type="entry name" value="HUPs"/>
    <property type="match status" value="3"/>
</dbReference>
<dbReference type="Gene3D" id="3.90.740.10">
    <property type="entry name" value="Valyl/Leucyl/Isoleucyl-tRNA synthetase, editing domain"/>
    <property type="match status" value="1"/>
</dbReference>
<dbReference type="FunFam" id="3.40.50.620:FF:000020">
    <property type="entry name" value="Valine--tRNA ligase, mitochondrial"/>
    <property type="match status" value="1"/>
</dbReference>
<dbReference type="GO" id="GO:0005524">
    <property type="term" value="F:ATP binding"/>
    <property type="evidence" value="ECO:0007669"/>
    <property type="project" value="UniProtKB-KW"/>
</dbReference>
<feature type="domain" description="Methionyl/Valyl/Leucyl/Isoleucyl-tRNA synthetase anticodon-binding" evidence="10">
    <location>
        <begin position="622"/>
        <end position="728"/>
    </location>
</feature>
<protein>
    <recommendedName>
        <fullName evidence="1 8">Valine--tRNA ligase</fullName>
        <ecNumber evidence="1 8">6.1.1.9</ecNumber>
    </recommendedName>
</protein>
<comment type="catalytic activity">
    <reaction evidence="7">
        <text>tRNA(Val) + L-valine + ATP = L-valyl-tRNA(Val) + AMP + diphosphate</text>
        <dbReference type="Rhea" id="RHEA:10704"/>
        <dbReference type="Rhea" id="RHEA-COMP:9672"/>
        <dbReference type="Rhea" id="RHEA-COMP:9708"/>
        <dbReference type="ChEBI" id="CHEBI:30616"/>
        <dbReference type="ChEBI" id="CHEBI:33019"/>
        <dbReference type="ChEBI" id="CHEBI:57762"/>
        <dbReference type="ChEBI" id="CHEBI:78442"/>
        <dbReference type="ChEBI" id="CHEBI:78537"/>
        <dbReference type="ChEBI" id="CHEBI:456215"/>
        <dbReference type="EC" id="6.1.1.9"/>
    </reaction>
</comment>
<dbReference type="CDD" id="cd00817">
    <property type="entry name" value="ValRS_core"/>
    <property type="match status" value="1"/>
</dbReference>
<proteinExistence type="predicted"/>
<dbReference type="GO" id="GO:0006438">
    <property type="term" value="P:valyl-tRNA aminoacylation"/>
    <property type="evidence" value="ECO:0007669"/>
    <property type="project" value="UniProtKB-UniRule"/>
</dbReference>
<dbReference type="Gene3D" id="1.10.730.10">
    <property type="entry name" value="Isoleucyl-tRNA Synthetase, Domain 1"/>
    <property type="match status" value="1"/>
</dbReference>
<evidence type="ECO:0000256" key="1">
    <source>
        <dbReference type="ARBA" id="ARBA00013169"/>
    </source>
</evidence>
<comment type="caution">
    <text evidence="11">The sequence shown here is derived from an EMBL/GenBank/DDBJ whole genome shotgun (WGS) entry which is preliminary data.</text>
</comment>
<dbReference type="Proteomes" id="UP000176544">
    <property type="component" value="Unassembled WGS sequence"/>
</dbReference>
<dbReference type="CDD" id="cd07962">
    <property type="entry name" value="Anticodon_Ia_Val"/>
    <property type="match status" value="1"/>
</dbReference>
<keyword evidence="2 11" id="KW-0436">Ligase</keyword>
<dbReference type="PANTHER" id="PTHR11946">
    <property type="entry name" value="VALYL-TRNA SYNTHETASES"/>
    <property type="match status" value="1"/>
</dbReference>
<evidence type="ECO:0000256" key="4">
    <source>
        <dbReference type="ARBA" id="ARBA00022840"/>
    </source>
</evidence>
<dbReference type="Pfam" id="PF00133">
    <property type="entry name" value="tRNA-synt_1"/>
    <property type="match status" value="2"/>
</dbReference>
<dbReference type="PANTHER" id="PTHR11946:SF93">
    <property type="entry name" value="VALINE--TRNA LIGASE, CHLOROPLASTIC_MITOCHONDRIAL 2"/>
    <property type="match status" value="1"/>
</dbReference>